<evidence type="ECO:0000256" key="1">
    <source>
        <dbReference type="SAM" id="Phobius"/>
    </source>
</evidence>
<feature type="transmembrane region" description="Helical" evidence="1">
    <location>
        <begin position="89"/>
        <end position="117"/>
    </location>
</feature>
<proteinExistence type="predicted"/>
<dbReference type="EMBL" id="BJTG01000011">
    <property type="protein sequence ID" value="GEJ59131.1"/>
    <property type="molecule type" value="Genomic_DNA"/>
</dbReference>
<evidence type="ECO:0000313" key="2">
    <source>
        <dbReference type="EMBL" id="GEJ59131.1"/>
    </source>
</evidence>
<keyword evidence="1" id="KW-0812">Transmembrane</keyword>
<evidence type="ECO:0000313" key="3">
    <source>
        <dbReference type="Proteomes" id="UP000503640"/>
    </source>
</evidence>
<name>A0A7I9VRY8_9BACT</name>
<protein>
    <recommendedName>
        <fullName evidence="4">Cobalt transport protein</fullName>
    </recommendedName>
</protein>
<comment type="caution">
    <text evidence="2">The sequence shown here is derived from an EMBL/GenBank/DDBJ whole genome shotgun (WGS) entry which is preliminary data.</text>
</comment>
<dbReference type="AlphaFoldDB" id="A0A7I9VRY8"/>
<keyword evidence="1" id="KW-0472">Membrane</keyword>
<evidence type="ECO:0008006" key="4">
    <source>
        <dbReference type="Google" id="ProtNLM"/>
    </source>
</evidence>
<sequence>MTAPARPPGRRPPLLDGRLLLALALLLGLLVWRGGPLAAAAEALGFAGALAAAGRGRRAVLRSAAGAAAFALPWGAVRVATALAAGPGAAAALAAGGTLALRLTALLLLGAALTALLPPRALGLAAASLARPVLGRRAWEAALALALMVHFVPRARARFQEARAALRLRRVKVSRPRAALLVLQAGTRNLAVGTWDQTLALAARRLDRPEAWPAGEPLQAREVMVAVAVAGAALALAAW</sequence>
<accession>A0A7I9VRY8</accession>
<gene>
    <name evidence="2" type="ORF">AMYX_38720</name>
</gene>
<reference evidence="3" key="1">
    <citation type="journal article" date="2020" name="Appl. Environ. Microbiol.">
        <title>Diazotrophic Anaeromyxobacter Isolates from Soils.</title>
        <authorList>
            <person name="Masuda Y."/>
            <person name="Yamanaka H."/>
            <person name="Xu Z.X."/>
            <person name="Shiratori Y."/>
            <person name="Aono T."/>
            <person name="Amachi S."/>
            <person name="Senoo K."/>
            <person name="Itoh H."/>
        </authorList>
    </citation>
    <scope>NUCLEOTIDE SEQUENCE [LARGE SCALE GENOMIC DNA]</scope>
    <source>
        <strain evidence="3">R267</strain>
    </source>
</reference>
<dbReference type="RefSeq" id="WP_235969713.1">
    <property type="nucleotide sequence ID" value="NZ_BJTG01000011.1"/>
</dbReference>
<dbReference type="Proteomes" id="UP000503640">
    <property type="component" value="Unassembled WGS sequence"/>
</dbReference>
<keyword evidence="3" id="KW-1185">Reference proteome</keyword>
<organism evidence="2 3">
    <name type="scientific">Anaeromyxobacter diazotrophicus</name>
    <dbReference type="NCBI Taxonomy" id="2590199"/>
    <lineage>
        <taxon>Bacteria</taxon>
        <taxon>Pseudomonadati</taxon>
        <taxon>Myxococcota</taxon>
        <taxon>Myxococcia</taxon>
        <taxon>Myxococcales</taxon>
        <taxon>Cystobacterineae</taxon>
        <taxon>Anaeromyxobacteraceae</taxon>
        <taxon>Anaeromyxobacter</taxon>
    </lineage>
</organism>
<keyword evidence="1" id="KW-1133">Transmembrane helix</keyword>